<keyword evidence="3" id="KW-1185">Reference proteome</keyword>
<reference evidence="1 3" key="1">
    <citation type="journal article" date="2014" name="Nat. Genet.">
        <title>Genome and transcriptome of the porcine whipworm Trichuris suis.</title>
        <authorList>
            <person name="Jex A.R."/>
            <person name="Nejsum P."/>
            <person name="Schwarz E.M."/>
            <person name="Hu L."/>
            <person name="Young N.D."/>
            <person name="Hall R.S."/>
            <person name="Korhonen P.K."/>
            <person name="Liao S."/>
            <person name="Thamsborg S."/>
            <person name="Xia J."/>
            <person name="Xu P."/>
            <person name="Wang S."/>
            <person name="Scheerlinck J.P."/>
            <person name="Hofmann A."/>
            <person name="Sternberg P.W."/>
            <person name="Wang J."/>
            <person name="Gasser R.B."/>
        </authorList>
    </citation>
    <scope>NUCLEOTIDE SEQUENCE [LARGE SCALE GENOMIC DNA]</scope>
    <source>
        <strain evidence="2">DCEP-RM93F</strain>
        <strain evidence="1">DCEP-RM93M</strain>
    </source>
</reference>
<evidence type="ECO:0000313" key="1">
    <source>
        <dbReference type="EMBL" id="KFD58314.1"/>
    </source>
</evidence>
<dbReference type="Proteomes" id="UP000030764">
    <property type="component" value="Unassembled WGS sequence"/>
</dbReference>
<evidence type="ECO:0000313" key="2">
    <source>
        <dbReference type="EMBL" id="KFD67475.1"/>
    </source>
</evidence>
<dbReference type="EMBL" id="KL367514">
    <property type="protein sequence ID" value="KFD67475.1"/>
    <property type="molecule type" value="Genomic_DNA"/>
</dbReference>
<protein>
    <submittedName>
        <fullName evidence="1">Uncharacterized protein</fullName>
    </submittedName>
</protein>
<name>A0A085MM68_9BILA</name>
<dbReference type="AlphaFoldDB" id="A0A085MM68"/>
<dbReference type="Proteomes" id="UP000030758">
    <property type="component" value="Unassembled WGS sequence"/>
</dbReference>
<gene>
    <name evidence="1" type="ORF">M513_00540</name>
    <name evidence="2" type="ORF">M514_00540</name>
</gene>
<accession>A0A085MM68</accession>
<evidence type="ECO:0000313" key="3">
    <source>
        <dbReference type="Proteomes" id="UP000030764"/>
    </source>
</evidence>
<sequence length="70" mass="8056">MNATYNLSDAREKVRRTTVNIVWRDVYLERSAVFSEYEQPLQNVHQEVAGLALKAGFNEINEEDAVEVVE</sequence>
<dbReference type="EMBL" id="KL363184">
    <property type="protein sequence ID" value="KFD58314.1"/>
    <property type="molecule type" value="Genomic_DNA"/>
</dbReference>
<proteinExistence type="predicted"/>
<organism evidence="1 3">
    <name type="scientific">Trichuris suis</name>
    <name type="common">pig whipworm</name>
    <dbReference type="NCBI Taxonomy" id="68888"/>
    <lineage>
        <taxon>Eukaryota</taxon>
        <taxon>Metazoa</taxon>
        <taxon>Ecdysozoa</taxon>
        <taxon>Nematoda</taxon>
        <taxon>Enoplea</taxon>
        <taxon>Dorylaimia</taxon>
        <taxon>Trichinellida</taxon>
        <taxon>Trichuridae</taxon>
        <taxon>Trichuris</taxon>
    </lineage>
</organism>